<dbReference type="SMART" id="SM00698">
    <property type="entry name" value="MORN"/>
    <property type="match status" value="3"/>
</dbReference>
<evidence type="ECO:0000313" key="9">
    <source>
        <dbReference type="EMBL" id="CAH2246629.1"/>
    </source>
</evidence>
<dbReference type="Gene3D" id="2.20.110.10">
    <property type="entry name" value="Histone H3 K4-specific methyltransferase SET7/9 N-terminal domain"/>
    <property type="match status" value="1"/>
</dbReference>
<dbReference type="SUPFAM" id="SSF82185">
    <property type="entry name" value="Histone H3 K4-specific methyltransferase SET7/9 N-terminal domain"/>
    <property type="match status" value="1"/>
</dbReference>
<feature type="domain" description="MYND-type" evidence="8">
    <location>
        <begin position="883"/>
        <end position="923"/>
    </location>
</feature>
<dbReference type="PANTHER" id="PTHR15897:SF2">
    <property type="entry name" value="ANKYRIN REPEAT AND MYND DOMAIN-CONTAINING PROTEIN 1"/>
    <property type="match status" value="1"/>
</dbReference>
<feature type="compositionally biased region" description="Polar residues" evidence="7">
    <location>
        <begin position="1"/>
        <end position="14"/>
    </location>
</feature>
<dbReference type="PROSITE" id="PS50297">
    <property type="entry name" value="ANK_REP_REGION"/>
    <property type="match status" value="3"/>
</dbReference>
<dbReference type="InterPro" id="IPR003409">
    <property type="entry name" value="MORN"/>
</dbReference>
<dbReference type="InterPro" id="IPR036770">
    <property type="entry name" value="Ankyrin_rpt-contain_sf"/>
</dbReference>
<keyword evidence="3 6" id="KW-0863">Zinc-finger</keyword>
<reference evidence="9" key="1">
    <citation type="submission" date="2022-03" db="EMBL/GenBank/DDBJ databases">
        <authorList>
            <person name="Alioto T."/>
            <person name="Alioto T."/>
            <person name="Gomez Garrido J."/>
        </authorList>
    </citation>
    <scope>NUCLEOTIDE SEQUENCE</scope>
</reference>
<dbReference type="InterPro" id="IPR002893">
    <property type="entry name" value="Znf_MYND"/>
</dbReference>
<dbReference type="SUPFAM" id="SSF144232">
    <property type="entry name" value="HIT/MYND zinc finger-like"/>
    <property type="match status" value="1"/>
</dbReference>
<feature type="compositionally biased region" description="Basic and acidic residues" evidence="7">
    <location>
        <begin position="513"/>
        <end position="524"/>
    </location>
</feature>
<keyword evidence="2" id="KW-0677">Repeat</keyword>
<feature type="region of interest" description="Disordered" evidence="7">
    <location>
        <begin position="476"/>
        <end position="524"/>
    </location>
</feature>
<dbReference type="AlphaFoldDB" id="A0AAD1RCT3"/>
<name>A0AAD1RCT3_PELCU</name>
<feature type="compositionally biased region" description="Polar residues" evidence="7">
    <location>
        <begin position="499"/>
        <end position="512"/>
    </location>
</feature>
<dbReference type="InterPro" id="IPR053064">
    <property type="entry name" value="Ankyrin-MYND_domain-protein"/>
</dbReference>
<dbReference type="EMBL" id="OW240913">
    <property type="protein sequence ID" value="CAH2246629.1"/>
    <property type="molecule type" value="Genomic_DNA"/>
</dbReference>
<feature type="repeat" description="ANK" evidence="5">
    <location>
        <begin position="582"/>
        <end position="617"/>
    </location>
</feature>
<feature type="repeat" description="ANK" evidence="5">
    <location>
        <begin position="414"/>
        <end position="446"/>
    </location>
</feature>
<keyword evidence="5" id="KW-0040">ANK repeat</keyword>
<dbReference type="PANTHER" id="PTHR15897">
    <property type="entry name" value="ANKYRIN REPEAT AND MYND DOMAIN PROTEIN 1"/>
    <property type="match status" value="1"/>
</dbReference>
<keyword evidence="10" id="KW-1185">Reference proteome</keyword>
<evidence type="ECO:0000256" key="3">
    <source>
        <dbReference type="ARBA" id="ARBA00022771"/>
    </source>
</evidence>
<dbReference type="GO" id="GO:0008270">
    <property type="term" value="F:zinc ion binding"/>
    <property type="evidence" value="ECO:0007669"/>
    <property type="project" value="UniProtKB-KW"/>
</dbReference>
<sequence>MSVNHRSASPNKSNAVGHLDEELKEPYPFYNKANRDEPSEYVGENTWDIVTKHEVLEKDSRKYAWEDLNNEKSHEEKYTVGAWSLQSTEQGQDDTSREGSLDNLYVQEVPKEMLEFQKWSDGSSYRGNISMDLKLGHGEFKWVNEESYIGEFYKDHQHGKGTYMWPDGSKFTGSFYLSRKEGYGTMRFADKRKFQGLYKSDARYGPGIETYEDNSQDVGIWLGHHIIKISAVVPGSFSISCYPKFSHMINEGTSNGEYCSPALEENEEEDPFFYRYKSLLREDSYTLPEQIYLYSTDTDHLPLPPSVRTDFDIKFCGSTENQVNQSNEYTSPSGQCSSDLKAIYLHVNKHRNSPEYLSWNLGSIMCGDRERFGTKGPRELTAERLIRKAAEGDYETVYNILRHDLAHVDVSDFNGNTALHAATVNGHNNIINLLLDNGADVSKCNDEGVTALSLCMMIFYNNKTLWPNVAERNFAPDPEGSTETRSAGSVLYKQEDSRTSPPNSTNQANQISENKDCYAKDSSDSNREATMNLLVQRGSDPSKCCIPIPALFLAIKTADFHMVKSLLQHGARTDIQLSTPYGSVTPLHIAAALPVAEGVRITEVLLHAAADPNARAGDGDYIYKQDRDEKTNPVPGFFKKDFVDSGIVLYSYFTVSSTVPEVGGRTPLHVACEREDNYKFARDVISLLLNHNANTNVLWSGHSPLSLAVASGNDLAIKELLAKGADPNMALGPPVGSVLCAAVSTTYEKQRPVPVRIGLVDKLIKSGANMLMPITIGAGKRTGLGTATDFAYYKYLQDKRIANSPYHTLSADEREIYNERRQLLDHLGKPTRDAVTLKEKEWATEGIVREPALPRHMLARRNKEWLVREESASTPRKDFFKYCCQCGRSLGVKLSACSRCYSVFTCSRLCKKRALDEFHKEECQLYTGRSQQRAEFHSGHGTNNAPLPLASLCFSVG</sequence>
<organism evidence="9 10">
    <name type="scientific">Pelobates cultripes</name>
    <name type="common">Western spadefoot toad</name>
    <dbReference type="NCBI Taxonomy" id="61616"/>
    <lineage>
        <taxon>Eukaryota</taxon>
        <taxon>Metazoa</taxon>
        <taxon>Chordata</taxon>
        <taxon>Craniata</taxon>
        <taxon>Vertebrata</taxon>
        <taxon>Euteleostomi</taxon>
        <taxon>Amphibia</taxon>
        <taxon>Batrachia</taxon>
        <taxon>Anura</taxon>
        <taxon>Pelobatoidea</taxon>
        <taxon>Pelobatidae</taxon>
        <taxon>Pelobates</taxon>
    </lineage>
</organism>
<dbReference type="Pfam" id="PF02493">
    <property type="entry name" value="MORN"/>
    <property type="match status" value="3"/>
</dbReference>
<feature type="repeat" description="ANK" evidence="5">
    <location>
        <begin position="663"/>
        <end position="700"/>
    </location>
</feature>
<dbReference type="PROSITE" id="PS01360">
    <property type="entry name" value="ZF_MYND_1"/>
    <property type="match status" value="1"/>
</dbReference>
<gene>
    <name evidence="9" type="ORF">PECUL_23A040056</name>
</gene>
<evidence type="ECO:0000256" key="5">
    <source>
        <dbReference type="PROSITE-ProRule" id="PRU00023"/>
    </source>
</evidence>
<accession>A0AAD1RCT3</accession>
<dbReference type="InterPro" id="IPR002110">
    <property type="entry name" value="Ankyrin_rpt"/>
</dbReference>
<feature type="region of interest" description="Disordered" evidence="7">
    <location>
        <begin position="1"/>
        <end position="23"/>
    </location>
</feature>
<evidence type="ECO:0000256" key="2">
    <source>
        <dbReference type="ARBA" id="ARBA00022737"/>
    </source>
</evidence>
<protein>
    <submittedName>
        <fullName evidence="9">Ankyrin repeat and MYND domain-containing 1-like</fullName>
    </submittedName>
</protein>
<evidence type="ECO:0000256" key="7">
    <source>
        <dbReference type="SAM" id="MobiDB-lite"/>
    </source>
</evidence>
<dbReference type="Gene3D" id="1.25.40.20">
    <property type="entry name" value="Ankyrin repeat-containing domain"/>
    <property type="match status" value="3"/>
</dbReference>
<keyword evidence="4" id="KW-0862">Zinc</keyword>
<dbReference type="PROSITE" id="PS50088">
    <property type="entry name" value="ANK_REPEAT"/>
    <property type="match status" value="4"/>
</dbReference>
<dbReference type="Pfam" id="PF12796">
    <property type="entry name" value="Ank_2"/>
    <property type="match status" value="2"/>
</dbReference>
<dbReference type="SUPFAM" id="SSF48403">
    <property type="entry name" value="Ankyrin repeat"/>
    <property type="match status" value="2"/>
</dbReference>
<dbReference type="SMART" id="SM00248">
    <property type="entry name" value="ANK"/>
    <property type="match status" value="5"/>
</dbReference>
<dbReference type="Pfam" id="PF01753">
    <property type="entry name" value="zf-MYND"/>
    <property type="match status" value="1"/>
</dbReference>
<keyword evidence="1" id="KW-0479">Metal-binding</keyword>
<dbReference type="Pfam" id="PF00023">
    <property type="entry name" value="Ank"/>
    <property type="match status" value="1"/>
</dbReference>
<evidence type="ECO:0000259" key="8">
    <source>
        <dbReference type="PROSITE" id="PS50865"/>
    </source>
</evidence>
<evidence type="ECO:0000256" key="6">
    <source>
        <dbReference type="PROSITE-ProRule" id="PRU00134"/>
    </source>
</evidence>
<proteinExistence type="predicted"/>
<evidence type="ECO:0000256" key="1">
    <source>
        <dbReference type="ARBA" id="ARBA00022723"/>
    </source>
</evidence>
<dbReference type="PRINTS" id="PR01415">
    <property type="entry name" value="ANKYRIN"/>
</dbReference>
<feature type="repeat" description="ANK" evidence="5">
    <location>
        <begin position="700"/>
        <end position="732"/>
    </location>
</feature>
<evidence type="ECO:0000256" key="4">
    <source>
        <dbReference type="ARBA" id="ARBA00022833"/>
    </source>
</evidence>
<dbReference type="PROSITE" id="PS50865">
    <property type="entry name" value="ZF_MYND_2"/>
    <property type="match status" value="1"/>
</dbReference>
<evidence type="ECO:0000313" key="10">
    <source>
        <dbReference type="Proteomes" id="UP001295444"/>
    </source>
</evidence>
<dbReference type="Proteomes" id="UP001295444">
    <property type="component" value="Chromosome 02"/>
</dbReference>